<dbReference type="PANTHER" id="PTHR21485">
    <property type="entry name" value="HAD SUPERFAMILY MEMBERS CMAS AND KDSC"/>
    <property type="match status" value="1"/>
</dbReference>
<organism evidence="1">
    <name type="scientific">marine sediment metagenome</name>
    <dbReference type="NCBI Taxonomy" id="412755"/>
    <lineage>
        <taxon>unclassified sequences</taxon>
        <taxon>metagenomes</taxon>
        <taxon>ecological metagenomes</taxon>
    </lineage>
</organism>
<reference evidence="1" key="1">
    <citation type="journal article" date="2015" name="Nature">
        <title>Complex archaea that bridge the gap between prokaryotes and eukaryotes.</title>
        <authorList>
            <person name="Spang A."/>
            <person name="Saw J.H."/>
            <person name="Jorgensen S.L."/>
            <person name="Zaremba-Niedzwiedzka K."/>
            <person name="Martijn J."/>
            <person name="Lind A.E."/>
            <person name="van Eijk R."/>
            <person name="Schleper C."/>
            <person name="Guy L."/>
            <person name="Ettema T.J."/>
        </authorList>
    </citation>
    <scope>NUCLEOTIDE SEQUENCE</scope>
</reference>
<dbReference type="PANTHER" id="PTHR21485:SF6">
    <property type="entry name" value="N-ACYLNEURAMINATE CYTIDYLYLTRANSFERASE-RELATED"/>
    <property type="match status" value="1"/>
</dbReference>
<protein>
    <recommendedName>
        <fullName evidence="2">Acylneuraminate cytidylyltransferase</fullName>
    </recommendedName>
</protein>
<sequence length="231" mass="26418">MIDNKKVLAIIPARGGSKRLPRKNILPLIGKPLIAWTIEAGLGCKYIDKVIVSSDDDEILKISQNFGADIIKRPEKLASDTSSSFDALKHTIESIDRYDYIILLQATSPLRHYKHIDEAIELLIEKNANAIVSVCEMDHSPLWSNKIDKNLSMHKVLGTFFKQFLKVEKLLKDMNSGKVQKNKLLFWHEYLVCYNQMRKLKAKNPFLPTLPKCLLTKEQECAVRIQMLSLN</sequence>
<dbReference type="EMBL" id="LAZR01001882">
    <property type="protein sequence ID" value="KKN37619.1"/>
    <property type="molecule type" value="Genomic_DNA"/>
</dbReference>
<dbReference type="Gene3D" id="3.90.550.10">
    <property type="entry name" value="Spore Coat Polysaccharide Biosynthesis Protein SpsA, Chain A"/>
    <property type="match status" value="1"/>
</dbReference>
<name>A0A0F9Q509_9ZZZZ</name>
<dbReference type="InterPro" id="IPR003329">
    <property type="entry name" value="Cytidylyl_trans"/>
</dbReference>
<dbReference type="InterPro" id="IPR029044">
    <property type="entry name" value="Nucleotide-diphossugar_trans"/>
</dbReference>
<evidence type="ECO:0000313" key="1">
    <source>
        <dbReference type="EMBL" id="KKN37619.1"/>
    </source>
</evidence>
<comment type="caution">
    <text evidence="1">The sequence shown here is derived from an EMBL/GenBank/DDBJ whole genome shotgun (WGS) entry which is preliminary data.</text>
</comment>
<dbReference type="Pfam" id="PF02348">
    <property type="entry name" value="CTP_transf_3"/>
    <property type="match status" value="1"/>
</dbReference>
<dbReference type="SUPFAM" id="SSF53448">
    <property type="entry name" value="Nucleotide-diphospho-sugar transferases"/>
    <property type="match status" value="1"/>
</dbReference>
<evidence type="ECO:0008006" key="2">
    <source>
        <dbReference type="Google" id="ProtNLM"/>
    </source>
</evidence>
<dbReference type="GO" id="GO:0008781">
    <property type="term" value="F:N-acylneuraminate cytidylyltransferase activity"/>
    <property type="evidence" value="ECO:0007669"/>
    <property type="project" value="TreeGrafter"/>
</dbReference>
<dbReference type="InterPro" id="IPR050793">
    <property type="entry name" value="CMP-NeuNAc_synthase"/>
</dbReference>
<dbReference type="CDD" id="cd02513">
    <property type="entry name" value="CMP-NeuAc_Synthase"/>
    <property type="match status" value="1"/>
</dbReference>
<accession>A0A0F9Q509</accession>
<gene>
    <name evidence="1" type="ORF">LCGC14_0761560</name>
</gene>
<dbReference type="AlphaFoldDB" id="A0A0F9Q509"/>
<proteinExistence type="predicted"/>